<dbReference type="PANTHER" id="PTHR43364:SF4">
    <property type="entry name" value="NAD(P)-LINKED OXIDOREDUCTASE SUPERFAMILY PROTEIN"/>
    <property type="match status" value="1"/>
</dbReference>
<dbReference type="SUPFAM" id="SSF51430">
    <property type="entry name" value="NAD(P)-linked oxidoreductase"/>
    <property type="match status" value="1"/>
</dbReference>
<dbReference type="PANTHER" id="PTHR43364">
    <property type="entry name" value="NADH-SPECIFIC METHYLGLYOXAL REDUCTASE-RELATED"/>
    <property type="match status" value="1"/>
</dbReference>
<protein>
    <submittedName>
        <fullName evidence="3">Aldo/keto reductase</fullName>
    </submittedName>
</protein>
<dbReference type="EMBL" id="CP035492">
    <property type="protein sequence ID" value="QAY65346.1"/>
    <property type="molecule type" value="Genomic_DNA"/>
</dbReference>
<dbReference type="GO" id="GO:0016491">
    <property type="term" value="F:oxidoreductase activity"/>
    <property type="evidence" value="ECO:0007669"/>
    <property type="project" value="UniProtKB-KW"/>
</dbReference>
<sequence length="322" mass="35274">MEYRKLGRTGLKVSAVSLGTMAFGRWIDEEASASILDAALDHGINLVDTANVYGEGASEEILGNLLKARRRDIVLATKVHGKVGPGPNDGGQSRYHIFKAVEDSLRRLQTDYIDLYQVHRFDPATPLEETLRALDDLVRQGKVRYIGASNFAAWQLAKAHGISNQHGLERFESLQPEYSLISREIEQEIIPFVQSEQVGVIVYSPLGRGVLSGKYKEGEAPPAGSRLAAGEQRLEQLLKKNALAVADAIKPLAQQHGLTPAQYALSWVLSRSGITSAILGASKLEHITDAAKAWDTRLSEADLKQADEATEQVRTKEKALIK</sequence>
<reference evidence="3 4" key="1">
    <citation type="submission" date="2019-01" db="EMBL/GenBank/DDBJ databases">
        <title>Genome sequencing of strain FW100M-2.</title>
        <authorList>
            <person name="Heo J."/>
            <person name="Kim S.-J."/>
            <person name="Kim J.-S."/>
            <person name="Hong S.-B."/>
            <person name="Kwon S.-W."/>
        </authorList>
    </citation>
    <scope>NUCLEOTIDE SEQUENCE [LARGE SCALE GENOMIC DNA]</scope>
    <source>
        <strain evidence="3 4">FW100M-2</strain>
    </source>
</reference>
<keyword evidence="1" id="KW-0560">Oxidoreductase</keyword>
<dbReference type="KEGG" id="pprt:ET464_02085"/>
<dbReference type="InterPro" id="IPR036812">
    <property type="entry name" value="NAD(P)_OxRdtase_dom_sf"/>
</dbReference>
<accession>A0A4P6ES20</accession>
<gene>
    <name evidence="3" type="ORF">ET464_02085</name>
</gene>
<dbReference type="InterPro" id="IPR023210">
    <property type="entry name" value="NADP_OxRdtase_dom"/>
</dbReference>
<dbReference type="InterPro" id="IPR050523">
    <property type="entry name" value="AKR_Detox_Biosynth"/>
</dbReference>
<organism evidence="3 4">
    <name type="scientific">Paenibacillus protaetiae</name>
    <dbReference type="NCBI Taxonomy" id="2509456"/>
    <lineage>
        <taxon>Bacteria</taxon>
        <taxon>Bacillati</taxon>
        <taxon>Bacillota</taxon>
        <taxon>Bacilli</taxon>
        <taxon>Bacillales</taxon>
        <taxon>Paenibacillaceae</taxon>
        <taxon>Paenibacillus</taxon>
    </lineage>
</organism>
<evidence type="ECO:0000259" key="2">
    <source>
        <dbReference type="Pfam" id="PF00248"/>
    </source>
</evidence>
<dbReference type="Proteomes" id="UP000293568">
    <property type="component" value="Chromosome"/>
</dbReference>
<dbReference type="Pfam" id="PF00248">
    <property type="entry name" value="Aldo_ket_red"/>
    <property type="match status" value="1"/>
</dbReference>
<dbReference type="InterPro" id="IPR020471">
    <property type="entry name" value="AKR"/>
</dbReference>
<evidence type="ECO:0000256" key="1">
    <source>
        <dbReference type="ARBA" id="ARBA00023002"/>
    </source>
</evidence>
<keyword evidence="4" id="KW-1185">Reference proteome</keyword>
<proteinExistence type="predicted"/>
<dbReference type="AlphaFoldDB" id="A0A4P6ES20"/>
<evidence type="ECO:0000313" key="3">
    <source>
        <dbReference type="EMBL" id="QAY65346.1"/>
    </source>
</evidence>
<evidence type="ECO:0000313" key="4">
    <source>
        <dbReference type="Proteomes" id="UP000293568"/>
    </source>
</evidence>
<dbReference type="Gene3D" id="3.20.20.100">
    <property type="entry name" value="NADP-dependent oxidoreductase domain"/>
    <property type="match status" value="1"/>
</dbReference>
<dbReference type="OrthoDB" id="9773828at2"/>
<feature type="domain" description="NADP-dependent oxidoreductase" evidence="2">
    <location>
        <begin position="16"/>
        <end position="309"/>
    </location>
</feature>
<name>A0A4P6ES20_9BACL</name>
<dbReference type="PRINTS" id="PR00069">
    <property type="entry name" value="ALDKETRDTASE"/>
</dbReference>
<dbReference type="GO" id="GO:0005829">
    <property type="term" value="C:cytosol"/>
    <property type="evidence" value="ECO:0007669"/>
    <property type="project" value="UniProtKB-ARBA"/>
</dbReference>
<dbReference type="RefSeq" id="WP_129437826.1">
    <property type="nucleotide sequence ID" value="NZ_CP035492.1"/>
</dbReference>
<dbReference type="FunFam" id="3.20.20.100:FF:000004">
    <property type="entry name" value="Oxidoreductase, aldo/keto reductase"/>
    <property type="match status" value="1"/>
</dbReference>